<dbReference type="EMBL" id="JAERRB010000019">
    <property type="protein sequence ID" value="MBL0745743.1"/>
    <property type="molecule type" value="Genomic_DNA"/>
</dbReference>
<dbReference type="Proteomes" id="UP000613030">
    <property type="component" value="Unassembled WGS sequence"/>
</dbReference>
<evidence type="ECO:0000256" key="2">
    <source>
        <dbReference type="PROSITE-ProRule" id="PRU00169"/>
    </source>
</evidence>
<sequence length="120" mass="13505">MKTVLIIEDNLEIRENTTEVLELEGFEVHAADNGQVGMALAIGLKPDIILCDIMMPEVDGYEVLRRLKEDPVTNKIPFICVTASGEKMEIQRAMELGASGFVRKPFDVKELIRVMRKCLL</sequence>
<evidence type="ECO:0000313" key="5">
    <source>
        <dbReference type="Proteomes" id="UP000613030"/>
    </source>
</evidence>
<dbReference type="RefSeq" id="WP_202016351.1">
    <property type="nucleotide sequence ID" value="NZ_JAERRB010000019.1"/>
</dbReference>
<feature type="modified residue" description="4-aspartylphosphate" evidence="2">
    <location>
        <position position="52"/>
    </location>
</feature>
<dbReference type="PANTHER" id="PTHR44591:SF3">
    <property type="entry name" value="RESPONSE REGULATORY DOMAIN-CONTAINING PROTEIN"/>
    <property type="match status" value="1"/>
</dbReference>
<keyword evidence="1 2" id="KW-0597">Phosphoprotein</keyword>
<evidence type="ECO:0000259" key="3">
    <source>
        <dbReference type="PROSITE" id="PS50110"/>
    </source>
</evidence>
<dbReference type="SUPFAM" id="SSF52172">
    <property type="entry name" value="CheY-like"/>
    <property type="match status" value="1"/>
</dbReference>
<accession>A0ABS1L200</accession>
<keyword evidence="5" id="KW-1185">Reference proteome</keyword>
<dbReference type="Pfam" id="PF00072">
    <property type="entry name" value="Response_reg"/>
    <property type="match status" value="1"/>
</dbReference>
<dbReference type="InterPro" id="IPR001789">
    <property type="entry name" value="Sig_transdc_resp-reg_receiver"/>
</dbReference>
<proteinExistence type="predicted"/>
<organism evidence="4 5">
    <name type="scientific">Chryseolinea lacunae</name>
    <dbReference type="NCBI Taxonomy" id="2801331"/>
    <lineage>
        <taxon>Bacteria</taxon>
        <taxon>Pseudomonadati</taxon>
        <taxon>Bacteroidota</taxon>
        <taxon>Cytophagia</taxon>
        <taxon>Cytophagales</taxon>
        <taxon>Fulvivirgaceae</taxon>
        <taxon>Chryseolinea</taxon>
    </lineage>
</organism>
<protein>
    <submittedName>
        <fullName evidence="4">Response regulator</fullName>
    </submittedName>
</protein>
<evidence type="ECO:0000256" key="1">
    <source>
        <dbReference type="ARBA" id="ARBA00022553"/>
    </source>
</evidence>
<dbReference type="PANTHER" id="PTHR44591">
    <property type="entry name" value="STRESS RESPONSE REGULATOR PROTEIN 1"/>
    <property type="match status" value="1"/>
</dbReference>
<evidence type="ECO:0000313" key="4">
    <source>
        <dbReference type="EMBL" id="MBL0745743.1"/>
    </source>
</evidence>
<dbReference type="InterPro" id="IPR011006">
    <property type="entry name" value="CheY-like_superfamily"/>
</dbReference>
<gene>
    <name evidence="4" type="ORF">JI741_31205</name>
</gene>
<feature type="domain" description="Response regulatory" evidence="3">
    <location>
        <begin position="3"/>
        <end position="119"/>
    </location>
</feature>
<dbReference type="PROSITE" id="PS50110">
    <property type="entry name" value="RESPONSE_REGULATORY"/>
    <property type="match status" value="1"/>
</dbReference>
<name>A0ABS1L200_9BACT</name>
<dbReference type="Gene3D" id="3.40.50.2300">
    <property type="match status" value="1"/>
</dbReference>
<reference evidence="4 5" key="1">
    <citation type="submission" date="2021-01" db="EMBL/GenBank/DDBJ databases">
        <title>Chryseolinea sp. Jin1 Genome sequencing and assembly.</title>
        <authorList>
            <person name="Kim I."/>
        </authorList>
    </citation>
    <scope>NUCLEOTIDE SEQUENCE [LARGE SCALE GENOMIC DNA]</scope>
    <source>
        <strain evidence="4 5">Jin1</strain>
    </source>
</reference>
<comment type="caution">
    <text evidence="4">The sequence shown here is derived from an EMBL/GenBank/DDBJ whole genome shotgun (WGS) entry which is preliminary data.</text>
</comment>
<dbReference type="InterPro" id="IPR050595">
    <property type="entry name" value="Bact_response_regulator"/>
</dbReference>
<dbReference type="SMART" id="SM00448">
    <property type="entry name" value="REC"/>
    <property type="match status" value="1"/>
</dbReference>